<evidence type="ECO:0000313" key="1">
    <source>
        <dbReference type="EMBL" id="NMM45596.1"/>
    </source>
</evidence>
<evidence type="ECO:0008006" key="3">
    <source>
        <dbReference type="Google" id="ProtNLM"/>
    </source>
</evidence>
<dbReference type="RefSeq" id="WP_169625984.1">
    <property type="nucleotide sequence ID" value="NZ_JABBNT010000004.1"/>
</dbReference>
<proteinExistence type="predicted"/>
<keyword evidence="2" id="KW-1185">Reference proteome</keyword>
<comment type="caution">
    <text evidence="1">The sequence shown here is derived from an EMBL/GenBank/DDBJ whole genome shotgun (WGS) entry which is preliminary data.</text>
</comment>
<organism evidence="1 2">
    <name type="scientific">Pacificispira spongiicola</name>
    <dbReference type="NCBI Taxonomy" id="2729598"/>
    <lineage>
        <taxon>Bacteria</taxon>
        <taxon>Pseudomonadati</taxon>
        <taxon>Pseudomonadota</taxon>
        <taxon>Alphaproteobacteria</taxon>
        <taxon>Rhodospirillales</taxon>
        <taxon>Rhodospirillaceae</taxon>
        <taxon>Pacificispira</taxon>
    </lineage>
</organism>
<name>A0A7Y0E1R8_9PROT</name>
<reference evidence="1 2" key="1">
    <citation type="submission" date="2020-04" db="EMBL/GenBank/DDBJ databases">
        <title>Rhodospirillaceae bacterium KN72 isolated from deep sea.</title>
        <authorList>
            <person name="Zhang D.-C."/>
        </authorList>
    </citation>
    <scope>NUCLEOTIDE SEQUENCE [LARGE SCALE GENOMIC DNA]</scope>
    <source>
        <strain evidence="1 2">KN72</strain>
    </source>
</reference>
<sequence>MTGNAPDFTQPDFTRAAYRDLLSALLARGYRGTSFSGVVPSRSDLLLRHDIDLWPEIALELARIESDLGLSAEYFFLMNSPLYDPQASAIRQVMVELRAMGHGVGLHFDAALYDDDPDVLDREAARECRDLEAYSEGPVTLVSFHRPAPSLLGRPEPIAGRAHSYQPLYFSDIGYCSDSRGAWRHGHPLDHPAVAKGRAIQLLTHPVWWATDCGGDRDAALAAFVAARGEWVKPAIAETVTGYSAEIGRIIEIEGEK</sequence>
<dbReference type="EMBL" id="JABBNT010000004">
    <property type="protein sequence ID" value="NMM45596.1"/>
    <property type="molecule type" value="Genomic_DNA"/>
</dbReference>
<protein>
    <recommendedName>
        <fullName evidence="3">Polysaccharide deacetylase</fullName>
    </recommendedName>
</protein>
<accession>A0A7Y0E1R8</accession>
<dbReference type="Proteomes" id="UP000539372">
    <property type="component" value="Unassembled WGS sequence"/>
</dbReference>
<gene>
    <name evidence="1" type="ORF">HH303_13960</name>
</gene>
<evidence type="ECO:0000313" key="2">
    <source>
        <dbReference type="Proteomes" id="UP000539372"/>
    </source>
</evidence>
<dbReference type="AlphaFoldDB" id="A0A7Y0E1R8"/>